<organism evidence="1 2">
    <name type="scientific">Ficus carica</name>
    <name type="common">Common fig</name>
    <dbReference type="NCBI Taxonomy" id="3494"/>
    <lineage>
        <taxon>Eukaryota</taxon>
        <taxon>Viridiplantae</taxon>
        <taxon>Streptophyta</taxon>
        <taxon>Embryophyta</taxon>
        <taxon>Tracheophyta</taxon>
        <taxon>Spermatophyta</taxon>
        <taxon>Magnoliopsida</taxon>
        <taxon>eudicotyledons</taxon>
        <taxon>Gunneridae</taxon>
        <taxon>Pentapetalae</taxon>
        <taxon>rosids</taxon>
        <taxon>fabids</taxon>
        <taxon>Rosales</taxon>
        <taxon>Moraceae</taxon>
        <taxon>Ficeae</taxon>
        <taxon>Ficus</taxon>
    </lineage>
</organism>
<feature type="non-terminal residue" evidence="1">
    <location>
        <position position="9"/>
    </location>
</feature>
<dbReference type="Proteomes" id="UP001187192">
    <property type="component" value="Unassembled WGS sequence"/>
</dbReference>
<evidence type="ECO:0000313" key="2">
    <source>
        <dbReference type="Proteomes" id="UP001187192"/>
    </source>
</evidence>
<name>A0AA88AGJ9_FICCA</name>
<accession>A0AA88AGJ9</accession>
<reference evidence="1" key="1">
    <citation type="submission" date="2023-07" db="EMBL/GenBank/DDBJ databases">
        <title>draft genome sequence of fig (Ficus carica).</title>
        <authorList>
            <person name="Takahashi T."/>
            <person name="Nishimura K."/>
        </authorList>
    </citation>
    <scope>NUCLEOTIDE SEQUENCE</scope>
</reference>
<protein>
    <submittedName>
        <fullName evidence="1">Uncharacterized protein</fullName>
    </submittedName>
</protein>
<keyword evidence="2" id="KW-1185">Reference proteome</keyword>
<proteinExistence type="predicted"/>
<sequence>MSTVDQLYP</sequence>
<dbReference type="EMBL" id="BTGU01000051">
    <property type="protein sequence ID" value="GMN54498.1"/>
    <property type="molecule type" value="Genomic_DNA"/>
</dbReference>
<evidence type="ECO:0000313" key="1">
    <source>
        <dbReference type="EMBL" id="GMN54498.1"/>
    </source>
</evidence>
<comment type="caution">
    <text evidence="1">The sequence shown here is derived from an EMBL/GenBank/DDBJ whole genome shotgun (WGS) entry which is preliminary data.</text>
</comment>
<gene>
    <name evidence="1" type="ORF">TIFTF001_023623</name>
</gene>